<protein>
    <submittedName>
        <fullName evidence="7">Uncharacterized protein</fullName>
    </submittedName>
</protein>
<dbReference type="Gene3D" id="3.40.50.1820">
    <property type="entry name" value="alpha/beta hydrolase"/>
    <property type="match status" value="1"/>
</dbReference>
<dbReference type="InterPro" id="IPR029058">
    <property type="entry name" value="AB_hydrolase_fold"/>
</dbReference>
<keyword evidence="6" id="KW-0472">Membrane</keyword>
<dbReference type="Proteomes" id="UP001628179">
    <property type="component" value="Unassembled WGS sequence"/>
</dbReference>
<comment type="caution">
    <text evidence="7">The sequence shown here is derived from an EMBL/GenBank/DDBJ whole genome shotgun (WGS) entry which is preliminary data.</text>
</comment>
<evidence type="ECO:0000256" key="4">
    <source>
        <dbReference type="ARBA" id="ARBA00022824"/>
    </source>
</evidence>
<sequence>MDDSRDFRPPVAVRDSGFSIVHEPDDTLPVADIVLVHGFQGNAWRTWSYNTSQVPDYHPSNSANESVPKARGSKRKSLTAAITELARAVSSASSRRGARSGNNAEVDDTNVLTGGRTVYWPKDLLPADCPDARVLVWGYDTVVTRGFAPTNKSDIFTHARDLLYSLHRERPSGRNLVFVAHSLGGLLVKEVLRRSQHAEEATIRDII</sequence>
<keyword evidence="8" id="KW-1185">Reference proteome</keyword>
<comment type="subcellular location">
    <subcellularLocation>
        <location evidence="2">Endoplasmic reticulum</location>
    </subcellularLocation>
    <subcellularLocation>
        <location evidence="3">Membrane</location>
    </subcellularLocation>
    <subcellularLocation>
        <location evidence="1">Mitochondrion</location>
    </subcellularLocation>
</comment>
<dbReference type="PANTHER" id="PTHR48182:SF2">
    <property type="entry name" value="PROTEIN SERAC1"/>
    <property type="match status" value="1"/>
</dbReference>
<evidence type="ECO:0000256" key="5">
    <source>
        <dbReference type="ARBA" id="ARBA00023128"/>
    </source>
</evidence>
<evidence type="ECO:0000313" key="7">
    <source>
        <dbReference type="EMBL" id="GAB1313429.1"/>
    </source>
</evidence>
<evidence type="ECO:0000256" key="3">
    <source>
        <dbReference type="ARBA" id="ARBA00004370"/>
    </source>
</evidence>
<evidence type="ECO:0000256" key="1">
    <source>
        <dbReference type="ARBA" id="ARBA00004173"/>
    </source>
</evidence>
<keyword evidence="5" id="KW-0496">Mitochondrion</keyword>
<gene>
    <name evidence="7" type="ORF">MFIFM68171_03639</name>
</gene>
<evidence type="ECO:0000313" key="8">
    <source>
        <dbReference type="Proteomes" id="UP001628179"/>
    </source>
</evidence>
<organism evidence="7 8">
    <name type="scientific">Madurella fahalii</name>
    <dbReference type="NCBI Taxonomy" id="1157608"/>
    <lineage>
        <taxon>Eukaryota</taxon>
        <taxon>Fungi</taxon>
        <taxon>Dikarya</taxon>
        <taxon>Ascomycota</taxon>
        <taxon>Pezizomycotina</taxon>
        <taxon>Sordariomycetes</taxon>
        <taxon>Sordariomycetidae</taxon>
        <taxon>Sordariales</taxon>
        <taxon>Sordariales incertae sedis</taxon>
        <taxon>Madurella</taxon>
    </lineage>
</organism>
<evidence type="ECO:0000256" key="2">
    <source>
        <dbReference type="ARBA" id="ARBA00004240"/>
    </source>
</evidence>
<reference evidence="7 8" key="1">
    <citation type="submission" date="2024-09" db="EMBL/GenBank/DDBJ databases">
        <title>Itraconazole resistance in Madurella fahalii resulting from another homologue of gene encoding cytochrome P450 14-alpha sterol demethylase (CYP51).</title>
        <authorList>
            <person name="Yoshioka I."/>
            <person name="Fahal A.H."/>
            <person name="Kaneko S."/>
            <person name="Yaguchi T."/>
        </authorList>
    </citation>
    <scope>NUCLEOTIDE SEQUENCE [LARGE SCALE GENOMIC DNA]</scope>
    <source>
        <strain evidence="7 8">IFM 68171</strain>
    </source>
</reference>
<proteinExistence type="predicted"/>
<dbReference type="GeneID" id="98174383"/>
<dbReference type="InterPro" id="IPR052374">
    <property type="entry name" value="SERAC1"/>
</dbReference>
<dbReference type="RefSeq" id="XP_070915161.1">
    <property type="nucleotide sequence ID" value="XM_071059060.1"/>
</dbReference>
<accession>A0ABQ0G6N7</accession>
<keyword evidence="4" id="KW-0256">Endoplasmic reticulum</keyword>
<dbReference type="PANTHER" id="PTHR48182">
    <property type="entry name" value="PROTEIN SERAC1"/>
    <property type="match status" value="1"/>
</dbReference>
<evidence type="ECO:0000256" key="6">
    <source>
        <dbReference type="ARBA" id="ARBA00023136"/>
    </source>
</evidence>
<name>A0ABQ0G6N7_9PEZI</name>
<dbReference type="SUPFAM" id="SSF53474">
    <property type="entry name" value="alpha/beta-Hydrolases"/>
    <property type="match status" value="1"/>
</dbReference>
<dbReference type="EMBL" id="BAAFSV010000002">
    <property type="protein sequence ID" value="GAB1313429.1"/>
    <property type="molecule type" value="Genomic_DNA"/>
</dbReference>